<dbReference type="GO" id="GO:0071966">
    <property type="term" value="P:fungal-type cell wall polysaccharide metabolic process"/>
    <property type="evidence" value="ECO:0007669"/>
    <property type="project" value="TreeGrafter"/>
</dbReference>
<reference evidence="4" key="3">
    <citation type="submission" date="2024-01" db="EMBL/GenBank/DDBJ databases">
        <authorList>
            <person name="Coelho M.A."/>
            <person name="David-Palma M."/>
            <person name="Shea T."/>
            <person name="Sun S."/>
            <person name="Cuomo C.A."/>
            <person name="Heitman J."/>
        </authorList>
    </citation>
    <scope>NUCLEOTIDE SEQUENCE</scope>
    <source>
        <strain evidence="4">CBS 7841</strain>
    </source>
</reference>
<dbReference type="KEGG" id="cdep:91090394"/>
<keyword evidence="5" id="KW-1185">Reference proteome</keyword>
<feature type="compositionally biased region" description="Polar residues" evidence="1">
    <location>
        <begin position="29"/>
        <end position="56"/>
    </location>
</feature>
<dbReference type="EMBL" id="CP143791">
    <property type="protein sequence ID" value="WVN90941.1"/>
    <property type="molecule type" value="Genomic_DNA"/>
</dbReference>
<feature type="region of interest" description="Disordered" evidence="1">
    <location>
        <begin position="29"/>
        <end position="57"/>
    </location>
</feature>
<dbReference type="PANTHER" id="PTHR34154:SF3">
    <property type="entry name" value="ALKALI-SENSITIVE LINKAGE PROTEIN 1"/>
    <property type="match status" value="1"/>
</dbReference>
<evidence type="ECO:0000256" key="1">
    <source>
        <dbReference type="SAM" id="MobiDB-lite"/>
    </source>
</evidence>
<protein>
    <recommendedName>
        <fullName evidence="3">Asl1-like glycosyl hydrolase catalytic domain-containing protein</fullName>
    </recommendedName>
</protein>
<reference evidence="4" key="1">
    <citation type="submission" date="2016-06" db="EMBL/GenBank/DDBJ databases">
        <authorList>
            <person name="Cuomo C."/>
            <person name="Litvintseva A."/>
            <person name="Heitman J."/>
            <person name="Chen Y."/>
            <person name="Sun S."/>
            <person name="Springer D."/>
            <person name="Dromer F."/>
            <person name="Young S."/>
            <person name="Zeng Q."/>
            <person name="Chapman S."/>
            <person name="Gujja S."/>
            <person name="Saif S."/>
            <person name="Birren B."/>
        </authorList>
    </citation>
    <scope>NUCLEOTIDE SEQUENCE</scope>
    <source>
        <strain evidence="4">CBS 7841</strain>
    </source>
</reference>
<evidence type="ECO:0000259" key="3">
    <source>
        <dbReference type="Pfam" id="PF11790"/>
    </source>
</evidence>
<sequence length="385" mass="40914">MWLAPQTVLPLLGLLLFTHWVEAAPTCQRKTASVQPTSTQTQRSDAGASSGSSTKISDVVHIIQTQDPSTSSSETQGSGDGTTVHKTVTSYVTKTGTHNVKVKQTNSGNSPVISKSETASSSSPNAIISPESTTSVTPTTTATTTTTTKPEPTKSESPPDNGKSKMGISWPIQEEDAAPVAKFFTDSSSVAWWYNWNKNWNQGLLTSSGVSISGEFVPMLYDPTFYDNSDPLQSGFTEIFGYNEPDHYDRNVATTVGAAAAAEINKSPPSAQHTQAPRSTLLQSLAISHGWISSLLPSALPTLPPTLTATNFGVAGTPSASDISQFMAETTKWLNEQSWVVKYAWFGAARNEKNLGGVPEGNRLMDASGQLTALGKQYMNGGQSA</sequence>
<proteinExistence type="predicted"/>
<name>A0AAJ8JYU7_9TREE</name>
<evidence type="ECO:0000313" key="4">
    <source>
        <dbReference type="EMBL" id="WVN90941.1"/>
    </source>
</evidence>
<feature type="signal peptide" evidence="2">
    <location>
        <begin position="1"/>
        <end position="23"/>
    </location>
</feature>
<accession>A0AAJ8JYU7</accession>
<evidence type="ECO:0000313" key="5">
    <source>
        <dbReference type="Proteomes" id="UP000094043"/>
    </source>
</evidence>
<reference evidence="4" key="2">
    <citation type="journal article" date="2022" name="Elife">
        <title>Obligate sexual reproduction of a homothallic fungus closely related to the Cryptococcus pathogenic species complex.</title>
        <authorList>
            <person name="Passer A.R."/>
            <person name="Clancey S.A."/>
            <person name="Shea T."/>
            <person name="David-Palma M."/>
            <person name="Averette A.F."/>
            <person name="Boekhout T."/>
            <person name="Porcel B.M."/>
            <person name="Nowrousian M."/>
            <person name="Cuomo C.A."/>
            <person name="Sun S."/>
            <person name="Heitman J."/>
            <person name="Coelho M.A."/>
        </authorList>
    </citation>
    <scope>NUCLEOTIDE SEQUENCE</scope>
    <source>
        <strain evidence="4">CBS 7841</strain>
    </source>
</reference>
<dbReference type="GeneID" id="91090394"/>
<dbReference type="RefSeq" id="XP_066071641.1">
    <property type="nucleotide sequence ID" value="XM_066215544.1"/>
</dbReference>
<dbReference type="InterPro" id="IPR024655">
    <property type="entry name" value="Asl1_glyco_hydro_catalytic"/>
</dbReference>
<keyword evidence="2" id="KW-0732">Signal</keyword>
<feature type="region of interest" description="Disordered" evidence="1">
    <location>
        <begin position="95"/>
        <end position="167"/>
    </location>
</feature>
<feature type="domain" description="Asl1-like glycosyl hydrolase catalytic" evidence="3">
    <location>
        <begin position="310"/>
        <end position="378"/>
    </location>
</feature>
<dbReference type="GO" id="GO:0009277">
    <property type="term" value="C:fungal-type cell wall"/>
    <property type="evidence" value="ECO:0007669"/>
    <property type="project" value="TreeGrafter"/>
</dbReference>
<dbReference type="PANTHER" id="PTHR34154">
    <property type="entry name" value="ALKALI-SENSITIVE LINKAGE PROTEIN 1"/>
    <property type="match status" value="1"/>
</dbReference>
<dbReference type="AlphaFoldDB" id="A0AAJ8JYU7"/>
<gene>
    <name evidence="4" type="ORF">L203_106186</name>
</gene>
<dbReference type="Proteomes" id="UP000094043">
    <property type="component" value="Chromosome 8"/>
</dbReference>
<feature type="region of interest" description="Disordered" evidence="1">
    <location>
        <begin position="65"/>
        <end position="84"/>
    </location>
</feature>
<feature type="domain" description="Asl1-like glycosyl hydrolase catalytic" evidence="3">
    <location>
        <begin position="169"/>
        <end position="266"/>
    </location>
</feature>
<feature type="compositionally biased region" description="Polar residues" evidence="1">
    <location>
        <begin position="65"/>
        <end position="77"/>
    </location>
</feature>
<feature type="compositionally biased region" description="Polar residues" evidence="1">
    <location>
        <begin position="95"/>
        <end position="118"/>
    </location>
</feature>
<feature type="chain" id="PRO_5042562994" description="Asl1-like glycosyl hydrolase catalytic domain-containing protein" evidence="2">
    <location>
        <begin position="24"/>
        <end position="385"/>
    </location>
</feature>
<dbReference type="InterPro" id="IPR053183">
    <property type="entry name" value="ASL1"/>
</dbReference>
<evidence type="ECO:0000256" key="2">
    <source>
        <dbReference type="SAM" id="SignalP"/>
    </source>
</evidence>
<feature type="compositionally biased region" description="Low complexity" evidence="1">
    <location>
        <begin position="119"/>
        <end position="159"/>
    </location>
</feature>
<organism evidence="4 5">
    <name type="scientific">Cryptococcus depauperatus CBS 7841</name>
    <dbReference type="NCBI Taxonomy" id="1295531"/>
    <lineage>
        <taxon>Eukaryota</taxon>
        <taxon>Fungi</taxon>
        <taxon>Dikarya</taxon>
        <taxon>Basidiomycota</taxon>
        <taxon>Agaricomycotina</taxon>
        <taxon>Tremellomycetes</taxon>
        <taxon>Tremellales</taxon>
        <taxon>Cryptococcaceae</taxon>
        <taxon>Cryptococcus</taxon>
    </lineage>
</organism>
<dbReference type="Pfam" id="PF11790">
    <property type="entry name" value="Glyco_hydro_cc"/>
    <property type="match status" value="2"/>
</dbReference>